<feature type="transmembrane region" description="Helical" evidence="1">
    <location>
        <begin position="70"/>
        <end position="101"/>
    </location>
</feature>
<evidence type="ECO:0000313" key="3">
    <source>
        <dbReference type="Proteomes" id="UP000614424"/>
    </source>
</evidence>
<gene>
    <name evidence="2" type="ORF">H8E41_02280</name>
</gene>
<dbReference type="Proteomes" id="UP000614424">
    <property type="component" value="Unassembled WGS sequence"/>
</dbReference>
<name>A0A8J6TF01_9BACT</name>
<dbReference type="InterPro" id="IPR019099">
    <property type="entry name" value="Uncharacterised_PGPGW_TM"/>
</dbReference>
<keyword evidence="1" id="KW-1133">Transmembrane helix</keyword>
<organism evidence="2 3">
    <name type="scientific">Candidatus Desulfobia pelagia</name>
    <dbReference type="NCBI Taxonomy" id="2841692"/>
    <lineage>
        <taxon>Bacteria</taxon>
        <taxon>Pseudomonadati</taxon>
        <taxon>Thermodesulfobacteriota</taxon>
        <taxon>Desulfobulbia</taxon>
        <taxon>Desulfobulbales</taxon>
        <taxon>Desulfobulbaceae</taxon>
        <taxon>Candidatus Desulfobia</taxon>
    </lineage>
</organism>
<dbReference type="Pfam" id="PF09656">
    <property type="entry name" value="PGPGW"/>
    <property type="match status" value="1"/>
</dbReference>
<sequence length="148" mass="16659">MAFFTEINSEILKWCAVSSVFTFVVSLIAIPWIITRLPSDFFITPKTIWNGARRHHPALFLLLLLLKNSIGLLLFIAGIVMLVLPGQGILTIAIGIGMLNFPGKHTLLSRIVQIPSVLKSLNWIRKKFHHPLFLTPADKCDTIHMGQY</sequence>
<comment type="caution">
    <text evidence="2">The sequence shown here is derived from an EMBL/GenBank/DDBJ whole genome shotgun (WGS) entry which is preliminary data.</text>
</comment>
<dbReference type="AlphaFoldDB" id="A0A8J6TF01"/>
<reference evidence="2 3" key="1">
    <citation type="submission" date="2020-08" db="EMBL/GenBank/DDBJ databases">
        <title>Bridging the membrane lipid divide: bacteria of the FCB group superphylum have the potential to synthesize archaeal ether lipids.</title>
        <authorList>
            <person name="Villanueva L."/>
            <person name="Von Meijenfeldt F.A.B."/>
            <person name="Westbye A.B."/>
            <person name="Yadav S."/>
            <person name="Hopmans E.C."/>
            <person name="Dutilh B.E."/>
            <person name="Sinninghe Damste J.S."/>
        </authorList>
    </citation>
    <scope>NUCLEOTIDE SEQUENCE [LARGE SCALE GENOMIC DNA]</scope>
    <source>
        <strain evidence="2">NIOZ-UU47</strain>
    </source>
</reference>
<feature type="transmembrane region" description="Helical" evidence="1">
    <location>
        <begin position="12"/>
        <end position="34"/>
    </location>
</feature>
<proteinExistence type="predicted"/>
<dbReference type="EMBL" id="JACNJZ010000048">
    <property type="protein sequence ID" value="MBC8316702.1"/>
    <property type="molecule type" value="Genomic_DNA"/>
</dbReference>
<evidence type="ECO:0000256" key="1">
    <source>
        <dbReference type="SAM" id="Phobius"/>
    </source>
</evidence>
<keyword evidence="1" id="KW-0812">Transmembrane</keyword>
<accession>A0A8J6TF01</accession>
<evidence type="ECO:0000313" key="2">
    <source>
        <dbReference type="EMBL" id="MBC8316702.1"/>
    </source>
</evidence>
<keyword evidence="1" id="KW-0472">Membrane</keyword>
<evidence type="ECO:0008006" key="4">
    <source>
        <dbReference type="Google" id="ProtNLM"/>
    </source>
</evidence>
<protein>
    <recommendedName>
        <fullName evidence="4">Transmembrane protein (PGPGW)</fullName>
    </recommendedName>
</protein>